<dbReference type="GO" id="GO:0005739">
    <property type="term" value="C:mitochondrion"/>
    <property type="evidence" value="ECO:0007669"/>
    <property type="project" value="TreeGrafter"/>
</dbReference>
<dbReference type="InterPro" id="IPR051035">
    <property type="entry name" value="Mito_inheritance_9"/>
</dbReference>
<organism evidence="1 2">
    <name type="scientific">Aspergillus sclerotioniger CBS 115572</name>
    <dbReference type="NCBI Taxonomy" id="1450535"/>
    <lineage>
        <taxon>Eukaryota</taxon>
        <taxon>Fungi</taxon>
        <taxon>Dikarya</taxon>
        <taxon>Ascomycota</taxon>
        <taxon>Pezizomycotina</taxon>
        <taxon>Eurotiomycetes</taxon>
        <taxon>Eurotiomycetidae</taxon>
        <taxon>Eurotiales</taxon>
        <taxon>Aspergillaceae</taxon>
        <taxon>Aspergillus</taxon>
        <taxon>Aspergillus subgen. Circumdati</taxon>
    </lineage>
</organism>
<name>A0A317WJC7_9EURO</name>
<dbReference type="CDD" id="cd05120">
    <property type="entry name" value="APH_ChoK_like"/>
    <property type="match status" value="1"/>
</dbReference>
<accession>A0A317WJC7</accession>
<dbReference type="PANTHER" id="PTHR36091:SF2">
    <property type="entry name" value="AMINOGLYCOSIDE PHOSPHOTRANSFERASE DOMAIN-CONTAINING PROTEIN"/>
    <property type="match status" value="1"/>
</dbReference>
<dbReference type="RefSeq" id="XP_025467147.1">
    <property type="nucleotide sequence ID" value="XM_025613911.1"/>
</dbReference>
<evidence type="ECO:0000313" key="1">
    <source>
        <dbReference type="EMBL" id="PWY86556.1"/>
    </source>
</evidence>
<proteinExistence type="predicted"/>
<dbReference type="EMBL" id="MSFK01000015">
    <property type="protein sequence ID" value="PWY86556.1"/>
    <property type="molecule type" value="Genomic_DNA"/>
</dbReference>
<dbReference type="OrthoDB" id="10003767at2759"/>
<dbReference type="SUPFAM" id="SSF56112">
    <property type="entry name" value="Protein kinase-like (PK-like)"/>
    <property type="match status" value="1"/>
</dbReference>
<dbReference type="Proteomes" id="UP000246702">
    <property type="component" value="Unassembled WGS sequence"/>
</dbReference>
<dbReference type="GeneID" id="37116054"/>
<dbReference type="AlphaFoldDB" id="A0A317WJC7"/>
<comment type="caution">
    <text evidence="1">The sequence shown here is derived from an EMBL/GenBank/DDBJ whole genome shotgun (WGS) entry which is preliminary data.</text>
</comment>
<gene>
    <name evidence="1" type="ORF">BO94DRAFT_557014</name>
</gene>
<dbReference type="InterPro" id="IPR011009">
    <property type="entry name" value="Kinase-like_dom_sf"/>
</dbReference>
<sequence length="519" mass="59281">MLSCRLSSRSSPPREDFFKNTSRRWIMNENDRGKERYVKFDPNELQRVAGRAIGEDHCPFIIKLAEGGFNKVFLLRASSGKEVIARIPTPIAGPSHYTTASEVATMDFLRGIIGIPIPKVLAYSTSATNPVGAEYILMERIEGVSLASRWLSLTTEEVKSVMKQIVEMEQRTFTYSFPGYGSLYHQKDIKGEEQIPIPVEDFCIGPVAARQFWHGDRNKTKIDRGPWLSPKYCFTSAARRETTCILNHAKPQPRKTFLLPTLYDIEPSEHISLLSKFLRLAPFLISTNPDHNSPILRHPDLSLDNILLEPGSTIITSIIDWQDTVIFPLFMQAGYPAFCEHDLSQPQSLQPPTLPDNFNYMNQANSYYTATTGIYNDIHMNALRIPHLGMRRYLYQQTGYPWDADIINLRAALIGITTPHIWDAISSVPCPVSFTDQKRETAKEDSEEWIESEKLLSAFRDHLGVDLEGGTVPKNFEWASHRNVELRLEMLQQAEHHERDICWQNWPFKDDADFSYSPL</sequence>
<evidence type="ECO:0000313" key="2">
    <source>
        <dbReference type="Proteomes" id="UP000246702"/>
    </source>
</evidence>
<keyword evidence="2" id="KW-1185">Reference proteome</keyword>
<dbReference type="PANTHER" id="PTHR36091">
    <property type="entry name" value="ALTERED INHERITANCE OF MITOCHONDRIA PROTEIN 9, MITOCHONDRIAL"/>
    <property type="match status" value="1"/>
</dbReference>
<protein>
    <submittedName>
        <fullName evidence="1">Uncharacterized protein</fullName>
    </submittedName>
</protein>
<reference evidence="1 2" key="1">
    <citation type="submission" date="2016-12" db="EMBL/GenBank/DDBJ databases">
        <title>The genomes of Aspergillus section Nigri reveals drivers in fungal speciation.</title>
        <authorList>
            <consortium name="DOE Joint Genome Institute"/>
            <person name="Vesth T.C."/>
            <person name="Nybo J."/>
            <person name="Theobald S."/>
            <person name="Brandl J."/>
            <person name="Frisvad J.C."/>
            <person name="Nielsen K.F."/>
            <person name="Lyhne E.K."/>
            <person name="Kogle M.E."/>
            <person name="Kuo A."/>
            <person name="Riley R."/>
            <person name="Clum A."/>
            <person name="Nolan M."/>
            <person name="Lipzen A."/>
            <person name="Salamov A."/>
            <person name="Henrissat B."/>
            <person name="Wiebenga A."/>
            <person name="De Vries R.P."/>
            <person name="Grigoriev I.V."/>
            <person name="Mortensen U.H."/>
            <person name="Andersen M.R."/>
            <person name="Baker S.E."/>
        </authorList>
    </citation>
    <scope>NUCLEOTIDE SEQUENCE [LARGE SCALE GENOMIC DNA]</scope>
    <source>
        <strain evidence="1 2">CBS 115572</strain>
    </source>
</reference>